<evidence type="ECO:0000256" key="1">
    <source>
        <dbReference type="ARBA" id="ARBA00006018"/>
    </source>
</evidence>
<dbReference type="PANTHER" id="PTHR35177:SF2">
    <property type="entry name" value="HYDROGENASE MATURATION FACTOR HYBG"/>
    <property type="match status" value="1"/>
</dbReference>
<comment type="similarity">
    <text evidence="1">Belongs to the HupF/HypC family.</text>
</comment>
<proteinExistence type="inferred from homology"/>
<dbReference type="EMBL" id="JAENIL010000007">
    <property type="protein sequence ID" value="MBK1876244.1"/>
    <property type="molecule type" value="Genomic_DNA"/>
</dbReference>
<dbReference type="FunFam" id="2.30.30.140:FF:000022">
    <property type="entry name" value="Hydrogenase assembly chaperone HybG"/>
    <property type="match status" value="1"/>
</dbReference>
<protein>
    <submittedName>
        <fullName evidence="2">HypC/HybG/HupF family hydrogenase formation chaperone</fullName>
    </submittedName>
</protein>
<dbReference type="InterPro" id="IPR001109">
    <property type="entry name" value="Hydrogenase_HupF/HypC"/>
</dbReference>
<name>A0A934VQ87_9BACT</name>
<accession>A0A934VQ87</accession>
<dbReference type="GO" id="GO:0005506">
    <property type="term" value="F:iron ion binding"/>
    <property type="evidence" value="ECO:0007669"/>
    <property type="project" value="TreeGrafter"/>
</dbReference>
<organism evidence="2 3">
    <name type="scientific">Pelagicoccus mobilis</name>
    <dbReference type="NCBI Taxonomy" id="415221"/>
    <lineage>
        <taxon>Bacteria</taxon>
        <taxon>Pseudomonadati</taxon>
        <taxon>Verrucomicrobiota</taxon>
        <taxon>Opitutia</taxon>
        <taxon>Puniceicoccales</taxon>
        <taxon>Pelagicoccaceae</taxon>
        <taxon>Pelagicoccus</taxon>
    </lineage>
</organism>
<sequence>MCLAIPGKIVSITEEDAINRQGIVDFEGIRNSVNLSFLPEATNGDYVLVHVGFAISQINEEHANSVFETLREMDELEDLKEESP</sequence>
<dbReference type="PANTHER" id="PTHR35177">
    <property type="entry name" value="HYDROGENASE MATURATION FACTOR HYBG"/>
    <property type="match status" value="1"/>
</dbReference>
<keyword evidence="3" id="KW-1185">Reference proteome</keyword>
<dbReference type="RefSeq" id="WP_200354459.1">
    <property type="nucleotide sequence ID" value="NZ_JAENIL010000007.1"/>
</dbReference>
<evidence type="ECO:0000313" key="3">
    <source>
        <dbReference type="Proteomes" id="UP000617628"/>
    </source>
</evidence>
<dbReference type="NCBIfam" id="TIGR00074">
    <property type="entry name" value="hypC_hupF"/>
    <property type="match status" value="1"/>
</dbReference>
<dbReference type="InterPro" id="IPR019812">
    <property type="entry name" value="Hydgase_assmbl_chp_CS"/>
</dbReference>
<dbReference type="SUPFAM" id="SSF159127">
    <property type="entry name" value="HupF/HypC-like"/>
    <property type="match status" value="1"/>
</dbReference>
<dbReference type="GO" id="GO:0051604">
    <property type="term" value="P:protein maturation"/>
    <property type="evidence" value="ECO:0007669"/>
    <property type="project" value="TreeGrafter"/>
</dbReference>
<reference evidence="2" key="1">
    <citation type="submission" date="2021-01" db="EMBL/GenBank/DDBJ databases">
        <title>Modified the classification status of verrucomicrobia.</title>
        <authorList>
            <person name="Feng X."/>
        </authorList>
    </citation>
    <scope>NUCLEOTIDE SEQUENCE</scope>
    <source>
        <strain evidence="2">KCTC 13126</strain>
    </source>
</reference>
<dbReference type="Proteomes" id="UP000617628">
    <property type="component" value="Unassembled WGS sequence"/>
</dbReference>
<evidence type="ECO:0000313" key="2">
    <source>
        <dbReference type="EMBL" id="MBK1876244.1"/>
    </source>
</evidence>
<dbReference type="AlphaFoldDB" id="A0A934VQ87"/>
<gene>
    <name evidence="2" type="ORF">JIN87_05150</name>
</gene>
<dbReference type="PRINTS" id="PR00445">
    <property type="entry name" value="HUPFHYPC"/>
</dbReference>
<dbReference type="GO" id="GO:1902670">
    <property type="term" value="F:carbon dioxide binding"/>
    <property type="evidence" value="ECO:0007669"/>
    <property type="project" value="TreeGrafter"/>
</dbReference>
<dbReference type="Pfam" id="PF01455">
    <property type="entry name" value="HupF_HypC"/>
    <property type="match status" value="1"/>
</dbReference>
<comment type="caution">
    <text evidence="2">The sequence shown here is derived from an EMBL/GenBank/DDBJ whole genome shotgun (WGS) entry which is preliminary data.</text>
</comment>
<dbReference type="Gene3D" id="2.30.30.140">
    <property type="match status" value="1"/>
</dbReference>
<dbReference type="PROSITE" id="PS01097">
    <property type="entry name" value="HUPF_HYPC"/>
    <property type="match status" value="1"/>
</dbReference>